<dbReference type="InterPro" id="IPR012349">
    <property type="entry name" value="Split_barrel_FMN-bd"/>
</dbReference>
<dbReference type="Gene3D" id="2.40.30.10">
    <property type="entry name" value="Translation factors"/>
    <property type="match status" value="1"/>
</dbReference>
<dbReference type="HOGENOM" id="CLU_017006_1_0_1"/>
<dbReference type="Gene3D" id="3.40.50.80">
    <property type="entry name" value="Nucleotide-binding domain of ferredoxin-NADP reductase (FNR) module"/>
    <property type="match status" value="1"/>
</dbReference>
<name>A0A0C3S9U9_PHLG1</name>
<dbReference type="PANTHER" id="PTHR42815">
    <property type="entry name" value="FAD-BINDING, PUTATIVE (AFU_ORTHOLOGUE AFUA_6G07600)-RELATED"/>
    <property type="match status" value="1"/>
</dbReference>
<reference evidence="1 2" key="1">
    <citation type="journal article" date="2014" name="PLoS Genet.">
        <title>Analysis of the Phlebiopsis gigantea genome, transcriptome and secretome provides insight into its pioneer colonization strategies of wood.</title>
        <authorList>
            <person name="Hori C."/>
            <person name="Ishida T."/>
            <person name="Igarashi K."/>
            <person name="Samejima M."/>
            <person name="Suzuki H."/>
            <person name="Master E."/>
            <person name="Ferreira P."/>
            <person name="Ruiz-Duenas F.J."/>
            <person name="Held B."/>
            <person name="Canessa P."/>
            <person name="Larrondo L.F."/>
            <person name="Schmoll M."/>
            <person name="Druzhinina I.S."/>
            <person name="Kubicek C.P."/>
            <person name="Gaskell J.A."/>
            <person name="Kersten P."/>
            <person name="St John F."/>
            <person name="Glasner J."/>
            <person name="Sabat G."/>
            <person name="Splinter BonDurant S."/>
            <person name="Syed K."/>
            <person name="Yadav J."/>
            <person name="Mgbeahuruike A.C."/>
            <person name="Kovalchuk A."/>
            <person name="Asiegbu F.O."/>
            <person name="Lackner G."/>
            <person name="Hoffmeister D."/>
            <person name="Rencoret J."/>
            <person name="Gutierrez A."/>
            <person name="Sun H."/>
            <person name="Lindquist E."/>
            <person name="Barry K."/>
            <person name="Riley R."/>
            <person name="Grigoriev I.V."/>
            <person name="Henrissat B."/>
            <person name="Kues U."/>
            <person name="Berka R.M."/>
            <person name="Martinez A.T."/>
            <person name="Covert S.F."/>
            <person name="Blanchette R.A."/>
            <person name="Cullen D."/>
        </authorList>
    </citation>
    <scope>NUCLEOTIDE SEQUENCE [LARGE SCALE GENOMIC DNA]</scope>
    <source>
        <strain evidence="1 2">11061_1 CR5-6</strain>
    </source>
</reference>
<protein>
    <recommendedName>
        <fullName evidence="3">FAD-binding FR-type domain-containing protein</fullName>
    </recommendedName>
</protein>
<sequence length="636" mass="70417">MGILQGWHRGEKAIQEKLGFAGPMAMGYTWIDAEMPEQHREFHTTRLPFIPVATLDEQQRPWTSIFAAQSGEPGFVTSPSYNRLDMDIRLWEGDPFWENVQQFDGQKMLMAGIGIEFPTRRRNKFAGLFTNIQQKNDMFHLEATVNEAIGNCPKYINVREIDPHPDTFPIVVHKRRNMNEGERLPDEVIQFIIENDTVFLGSVFQPHLNESIRYPSHVGQNQRGGRKGWVRVKPSDGRTVVLPDYSGNRLMTSLGNIEATPVASVTMVDFVTGDVLYLTGDARTLVGPESLAVMPLQKVVTELAVTGYVFVRDALPVRQRPGTQPTRSPYSPPVRLLAEEVAAGTSKYFDDDTTVTLASVKLLSGDLATFTWETSKNVVIKPGQTTILGFADLVGATQYQHMAPFKPTSVNDDRIRTWTVSSAHLAPEGTFDLTMREKPDGVVTGALFKIARKLAEMRPELLQDTRPLGLQVKLVGISGDFALALPSSPQEPAPRPMLWLAGGIGITPFLSMLAAIALSADSGVRWDAVLALSTREPEVLVPLVAAALGGRTPKLRLAIHIFSDIPVPASPTLPPADEFEVTFDVHQGRVGKSVFEMGDLKDRKVYMCGPEEFERAMLDTLSGYGVKDVVRESFEY</sequence>
<dbReference type="Proteomes" id="UP000053257">
    <property type="component" value="Unassembled WGS sequence"/>
</dbReference>
<keyword evidence="2" id="KW-1185">Reference proteome</keyword>
<dbReference type="STRING" id="745531.A0A0C3S9U9"/>
<gene>
    <name evidence="1" type="ORF">PHLGIDRAFT_104137</name>
</gene>
<accession>A0A0C3S9U9</accession>
<dbReference type="AlphaFoldDB" id="A0A0C3S9U9"/>
<organism evidence="1 2">
    <name type="scientific">Phlebiopsis gigantea (strain 11061_1 CR5-6)</name>
    <name type="common">White-rot fungus</name>
    <name type="synonym">Peniophora gigantea</name>
    <dbReference type="NCBI Taxonomy" id="745531"/>
    <lineage>
        <taxon>Eukaryota</taxon>
        <taxon>Fungi</taxon>
        <taxon>Dikarya</taxon>
        <taxon>Basidiomycota</taxon>
        <taxon>Agaricomycotina</taxon>
        <taxon>Agaricomycetes</taxon>
        <taxon>Polyporales</taxon>
        <taxon>Phanerochaetaceae</taxon>
        <taxon>Phlebiopsis</taxon>
    </lineage>
</organism>
<dbReference type="OrthoDB" id="436496at2759"/>
<evidence type="ECO:0000313" key="1">
    <source>
        <dbReference type="EMBL" id="KIP08632.1"/>
    </source>
</evidence>
<dbReference type="PANTHER" id="PTHR42815:SF2">
    <property type="entry name" value="FAD-BINDING, PUTATIVE (AFU_ORTHOLOGUE AFUA_6G07600)-RELATED"/>
    <property type="match status" value="1"/>
</dbReference>
<dbReference type="Gene3D" id="2.30.110.10">
    <property type="entry name" value="Electron Transport, Fmn-binding Protein, Chain A"/>
    <property type="match status" value="1"/>
</dbReference>
<proteinExistence type="predicted"/>
<evidence type="ECO:0000313" key="2">
    <source>
        <dbReference type="Proteomes" id="UP000053257"/>
    </source>
</evidence>
<dbReference type="EMBL" id="KN840477">
    <property type="protein sequence ID" value="KIP08632.1"/>
    <property type="molecule type" value="Genomic_DNA"/>
</dbReference>
<dbReference type="InterPro" id="IPR039261">
    <property type="entry name" value="FNR_nucleotide-bd"/>
</dbReference>
<evidence type="ECO:0008006" key="3">
    <source>
        <dbReference type="Google" id="ProtNLM"/>
    </source>
</evidence>
<dbReference type="SUPFAM" id="SSF52343">
    <property type="entry name" value="Ferredoxin reductase-like, C-terminal NADP-linked domain"/>
    <property type="match status" value="1"/>
</dbReference>